<sequence>MQPTVSIHPSEASVLASRDLERARVYLSIGQARNAAFFADRARARDAACAEAFLVLARCHFLRQEPRRAVALLGDHARVKDAMLAAEMRLLLAECYYQLGEYDEVSLLADNLRAEDEENRQCVAADASSGLALPVASLLLVAGKAHEAQENAHRARECYLQALRFDPLCVEAVERLCLGNVDVAEHVGDWSGIAEAVVAREPNERWIPPDDRLDAYYRACLGLRYTGDRLPSAKMLRTIQRAQIGGERREAFEGTSTSVLAVTARQLATAGLNSEALGVCEYLVQHRDALDLELIAPLYLMLLAQRGDTPALFRYAHRLVDAYPRRAQSWYAVALYYYANGQYEACRPLFQKATMLDPTLAYVWVAYGHAFAVADESDQAMAAYRTAMRLAPSESTPLLYVGVEFARQNHSALAHRCFERAMARIPVPPAAQPLRLPSGCTEVARPCNEIGVARYRAGEYADAVHYFERAVRVLHQCVDAVSSATDAGKRTAQRLESVGRAHRSTAPSLPQAPAVDSPQLDSAACLSLCQAQASERTGLAYDVLATVLVNLGHAYCRVGLLNDARRALEESLAIGGRTSGSEPYAASVTAGRADAVAALGYVAHLAGDLQRAAELYHIALRERAVSGSTDGSVLLSALLERALDEMTLEPLHHGMAQG</sequence>
<dbReference type="GO" id="GO:0016567">
    <property type="term" value="P:protein ubiquitination"/>
    <property type="evidence" value="ECO:0007669"/>
    <property type="project" value="TreeGrafter"/>
</dbReference>
<keyword evidence="3" id="KW-0498">Mitosis</keyword>
<dbReference type="Pfam" id="PF12895">
    <property type="entry name" value="ANAPC3"/>
    <property type="match status" value="1"/>
</dbReference>
<keyword evidence="6" id="KW-0131">Cell cycle</keyword>
<keyword evidence="1" id="KW-0132">Cell division</keyword>
<evidence type="ECO:0000256" key="6">
    <source>
        <dbReference type="ARBA" id="ARBA00023306"/>
    </source>
</evidence>
<evidence type="ECO:0000256" key="3">
    <source>
        <dbReference type="ARBA" id="ARBA00022776"/>
    </source>
</evidence>
<organism evidence="8 9">
    <name type="scientific">Cyanidium caldarium</name>
    <name type="common">Red alga</name>
    <dbReference type="NCBI Taxonomy" id="2771"/>
    <lineage>
        <taxon>Eukaryota</taxon>
        <taxon>Rhodophyta</taxon>
        <taxon>Bangiophyceae</taxon>
        <taxon>Cyanidiales</taxon>
        <taxon>Cyanidiaceae</taxon>
        <taxon>Cyanidium</taxon>
    </lineage>
</organism>
<protein>
    <submittedName>
        <fullName evidence="8">Uncharacterized protein</fullName>
    </submittedName>
</protein>
<evidence type="ECO:0000256" key="4">
    <source>
        <dbReference type="ARBA" id="ARBA00022786"/>
    </source>
</evidence>
<dbReference type="SMART" id="SM00028">
    <property type="entry name" value="TPR"/>
    <property type="match status" value="8"/>
</dbReference>
<dbReference type="GO" id="GO:0005737">
    <property type="term" value="C:cytoplasm"/>
    <property type="evidence" value="ECO:0007669"/>
    <property type="project" value="TreeGrafter"/>
</dbReference>
<dbReference type="GO" id="GO:0045842">
    <property type="term" value="P:positive regulation of mitotic metaphase/anaphase transition"/>
    <property type="evidence" value="ECO:0007669"/>
    <property type="project" value="TreeGrafter"/>
</dbReference>
<keyword evidence="2" id="KW-0677">Repeat</keyword>
<dbReference type="SUPFAM" id="SSF48452">
    <property type="entry name" value="TPR-like"/>
    <property type="match status" value="3"/>
</dbReference>
<accession>A0AAV9IR35</accession>
<dbReference type="Proteomes" id="UP001301350">
    <property type="component" value="Unassembled WGS sequence"/>
</dbReference>
<feature type="repeat" description="TPR" evidence="7">
    <location>
        <begin position="361"/>
        <end position="394"/>
    </location>
</feature>
<dbReference type="InterPro" id="IPR013105">
    <property type="entry name" value="TPR_2"/>
</dbReference>
<dbReference type="InterPro" id="IPR019734">
    <property type="entry name" value="TPR_rpt"/>
</dbReference>
<gene>
    <name evidence="8" type="ORF">CDCA_CDCA02G0739</name>
</gene>
<dbReference type="PANTHER" id="PTHR12558">
    <property type="entry name" value="CELL DIVISION CYCLE 16,23,27"/>
    <property type="match status" value="1"/>
</dbReference>
<name>A0AAV9IR35_CYACA</name>
<evidence type="ECO:0000256" key="5">
    <source>
        <dbReference type="ARBA" id="ARBA00022803"/>
    </source>
</evidence>
<evidence type="ECO:0000313" key="9">
    <source>
        <dbReference type="Proteomes" id="UP001301350"/>
    </source>
</evidence>
<dbReference type="GO" id="GO:0031145">
    <property type="term" value="P:anaphase-promoting complex-dependent catabolic process"/>
    <property type="evidence" value="ECO:0007669"/>
    <property type="project" value="TreeGrafter"/>
</dbReference>
<dbReference type="PANTHER" id="PTHR12558:SF9">
    <property type="entry name" value="CELL DIVISION CYCLE PROTEIN 16 HOMOLOG"/>
    <property type="match status" value="1"/>
</dbReference>
<dbReference type="Gene3D" id="1.25.40.10">
    <property type="entry name" value="Tetratricopeptide repeat domain"/>
    <property type="match status" value="2"/>
</dbReference>
<evidence type="ECO:0000256" key="7">
    <source>
        <dbReference type="PROSITE-ProRule" id="PRU00339"/>
    </source>
</evidence>
<keyword evidence="5 7" id="KW-0802">TPR repeat</keyword>
<keyword evidence="4" id="KW-0833">Ubl conjugation pathway</keyword>
<keyword evidence="9" id="KW-1185">Reference proteome</keyword>
<dbReference type="PROSITE" id="PS50005">
    <property type="entry name" value="TPR"/>
    <property type="match status" value="2"/>
</dbReference>
<reference evidence="8 9" key="1">
    <citation type="submission" date="2022-07" db="EMBL/GenBank/DDBJ databases">
        <title>Genome-wide signatures of adaptation to extreme environments.</title>
        <authorList>
            <person name="Cho C.H."/>
            <person name="Yoon H.S."/>
        </authorList>
    </citation>
    <scope>NUCLEOTIDE SEQUENCE [LARGE SCALE GENOMIC DNA]</scope>
    <source>
        <strain evidence="8 9">DBV 063 E5</strain>
    </source>
</reference>
<dbReference type="AlphaFoldDB" id="A0AAV9IR35"/>
<dbReference type="GO" id="GO:0005680">
    <property type="term" value="C:anaphase-promoting complex"/>
    <property type="evidence" value="ECO:0007669"/>
    <property type="project" value="TreeGrafter"/>
</dbReference>
<evidence type="ECO:0000256" key="2">
    <source>
        <dbReference type="ARBA" id="ARBA00022737"/>
    </source>
</evidence>
<feature type="repeat" description="TPR" evidence="7">
    <location>
        <begin position="327"/>
        <end position="360"/>
    </location>
</feature>
<dbReference type="EMBL" id="JANCYW010000002">
    <property type="protein sequence ID" value="KAK4534714.1"/>
    <property type="molecule type" value="Genomic_DNA"/>
</dbReference>
<proteinExistence type="predicted"/>
<comment type="caution">
    <text evidence="8">The sequence shown here is derived from an EMBL/GenBank/DDBJ whole genome shotgun (WGS) entry which is preliminary data.</text>
</comment>
<evidence type="ECO:0000313" key="8">
    <source>
        <dbReference type="EMBL" id="KAK4534714.1"/>
    </source>
</evidence>
<evidence type="ECO:0000256" key="1">
    <source>
        <dbReference type="ARBA" id="ARBA00022618"/>
    </source>
</evidence>
<dbReference type="Pfam" id="PF07719">
    <property type="entry name" value="TPR_2"/>
    <property type="match status" value="1"/>
</dbReference>
<dbReference type="GO" id="GO:0051301">
    <property type="term" value="P:cell division"/>
    <property type="evidence" value="ECO:0007669"/>
    <property type="project" value="UniProtKB-KW"/>
</dbReference>
<dbReference type="InterPro" id="IPR011990">
    <property type="entry name" value="TPR-like_helical_dom_sf"/>
</dbReference>